<proteinExistence type="predicted"/>
<sequence length="179" mass="20532">MIRAEVLDKGSVSGSNKPLRDIIFSFLYKGQSILEVVVATIVLSHIIPDSTLGCRIEKQWQTYFQTKNSDAIRTIQDKLHCCGLRSLHDRAWPFKDRDHGDNTCEVQIGYKRSCFSPWKEQQQLTSSMVVVAALLSWLCRVHYACPNDPRNTELDAQWLCDIRFPGSEPKDITSRILFK</sequence>
<name>B0XXR5_ASPFC</name>
<dbReference type="HOGENOM" id="CLU_1503116_0_0_1"/>
<evidence type="ECO:0000313" key="2">
    <source>
        <dbReference type="Proteomes" id="UP000001699"/>
    </source>
</evidence>
<dbReference type="PhylomeDB" id="B0XXR5"/>
<reference evidence="1 2" key="1">
    <citation type="journal article" date="2008" name="PLoS Genet.">
        <title>Genomic islands in the pathogenic filamentous fungus Aspergillus fumigatus.</title>
        <authorList>
            <person name="Fedorova N.D."/>
            <person name="Khaldi N."/>
            <person name="Joardar V.S."/>
            <person name="Maiti R."/>
            <person name="Amedeo P."/>
            <person name="Anderson M.J."/>
            <person name="Crabtree J."/>
            <person name="Silva J.C."/>
            <person name="Badger J.H."/>
            <person name="Albarraq A."/>
            <person name="Angiuoli S."/>
            <person name="Bussey H."/>
            <person name="Bowyer P."/>
            <person name="Cotty P.J."/>
            <person name="Dyer P.S."/>
            <person name="Egan A."/>
            <person name="Galens K."/>
            <person name="Fraser-Liggett C.M."/>
            <person name="Haas B.J."/>
            <person name="Inman J.M."/>
            <person name="Kent R."/>
            <person name="Lemieux S."/>
            <person name="Malavazi I."/>
            <person name="Orvis J."/>
            <person name="Roemer T."/>
            <person name="Ronning C.M."/>
            <person name="Sundaram J.P."/>
            <person name="Sutton G."/>
            <person name="Turner G."/>
            <person name="Venter J.C."/>
            <person name="White O.R."/>
            <person name="Whitty B.R."/>
            <person name="Youngman P."/>
            <person name="Wolfe K.H."/>
            <person name="Goldman G.H."/>
            <person name="Wortman J.R."/>
            <person name="Jiang B."/>
            <person name="Denning D.W."/>
            <person name="Nierman W.C."/>
        </authorList>
    </citation>
    <scope>NUCLEOTIDE SEQUENCE [LARGE SCALE GENOMIC DNA]</scope>
    <source>
        <strain evidence="2">CBS 144.89 / FGSC A1163 / CEA10</strain>
    </source>
</reference>
<dbReference type="EMBL" id="DS499596">
    <property type="protein sequence ID" value="EDP53671.1"/>
    <property type="molecule type" value="Genomic_DNA"/>
</dbReference>
<dbReference type="GO" id="GO:0016020">
    <property type="term" value="C:membrane"/>
    <property type="evidence" value="ECO:0007669"/>
    <property type="project" value="InterPro"/>
</dbReference>
<organism evidence="1 2">
    <name type="scientific">Aspergillus fumigatus (strain CBS 144.89 / FGSC A1163 / CEA10)</name>
    <name type="common">Neosartorya fumigata</name>
    <dbReference type="NCBI Taxonomy" id="451804"/>
    <lineage>
        <taxon>Eukaryota</taxon>
        <taxon>Fungi</taxon>
        <taxon>Dikarya</taxon>
        <taxon>Ascomycota</taxon>
        <taxon>Pezizomycotina</taxon>
        <taxon>Eurotiomycetes</taxon>
        <taxon>Eurotiomycetidae</taxon>
        <taxon>Eurotiales</taxon>
        <taxon>Aspergillaceae</taxon>
        <taxon>Aspergillus</taxon>
        <taxon>Aspergillus subgen. Fumigati</taxon>
    </lineage>
</organism>
<keyword evidence="2" id="KW-1185">Reference proteome</keyword>
<dbReference type="AlphaFoldDB" id="B0XXR5"/>
<dbReference type="SUPFAM" id="SSF48652">
    <property type="entry name" value="Tetraspanin"/>
    <property type="match status" value="1"/>
</dbReference>
<protein>
    <submittedName>
        <fullName evidence="1">Uncharacterized protein</fullName>
    </submittedName>
</protein>
<gene>
    <name evidence="1" type="ORF">AFUB_048580</name>
</gene>
<dbReference type="InterPro" id="IPR008952">
    <property type="entry name" value="Tetraspanin_EC2_sf"/>
</dbReference>
<evidence type="ECO:0000313" key="1">
    <source>
        <dbReference type="EMBL" id="EDP53671.1"/>
    </source>
</evidence>
<accession>B0XXR5</accession>
<dbReference type="OrthoDB" id="71600at2759"/>
<dbReference type="Proteomes" id="UP000001699">
    <property type="component" value="Unassembled WGS sequence"/>
</dbReference>